<feature type="chain" id="PRO_5011955226" evidence="1">
    <location>
        <begin position="16"/>
        <end position="166"/>
    </location>
</feature>
<dbReference type="OrthoDB" id="10466136at2759"/>
<accession>A0A0M0K857</accession>
<sequence>MFKLVVAVGIGLASAFNAPASMQQLTRASVSTSSNVEMFFKAGGAPKKGALQGFKGVRPLSPKSNYPSTSNIQKQANGFGSFVQKFQKASGKSKYGVPIFLPNGNVNPAYLAAERAEARAQSTKNTKAAEAKRKSLISKKSFELADYVRKKVGEVGSGKDYYQSGR</sequence>
<feature type="signal peptide" evidence="1">
    <location>
        <begin position="1"/>
        <end position="15"/>
    </location>
</feature>
<name>A0A0M0K857_9EUKA</name>
<gene>
    <name evidence="2" type="ORF">Ctob_013241</name>
</gene>
<proteinExistence type="predicted"/>
<dbReference type="EMBL" id="JWZX01001086">
    <property type="protein sequence ID" value="KOO34797.1"/>
    <property type="molecule type" value="Genomic_DNA"/>
</dbReference>
<evidence type="ECO:0000313" key="3">
    <source>
        <dbReference type="Proteomes" id="UP000037460"/>
    </source>
</evidence>
<protein>
    <submittedName>
        <fullName evidence="2">Uncharacterized protein</fullName>
    </submittedName>
</protein>
<organism evidence="2 3">
    <name type="scientific">Chrysochromulina tobinii</name>
    <dbReference type="NCBI Taxonomy" id="1460289"/>
    <lineage>
        <taxon>Eukaryota</taxon>
        <taxon>Haptista</taxon>
        <taxon>Haptophyta</taxon>
        <taxon>Prymnesiophyceae</taxon>
        <taxon>Prymnesiales</taxon>
        <taxon>Chrysochromulinaceae</taxon>
        <taxon>Chrysochromulina</taxon>
    </lineage>
</organism>
<comment type="caution">
    <text evidence="2">The sequence shown here is derived from an EMBL/GenBank/DDBJ whole genome shotgun (WGS) entry which is preliminary data.</text>
</comment>
<dbReference type="AlphaFoldDB" id="A0A0M0K857"/>
<keyword evidence="3" id="KW-1185">Reference proteome</keyword>
<evidence type="ECO:0000256" key="1">
    <source>
        <dbReference type="SAM" id="SignalP"/>
    </source>
</evidence>
<reference evidence="3" key="1">
    <citation type="journal article" date="2015" name="PLoS Genet.">
        <title>Genome Sequence and Transcriptome Analyses of Chrysochromulina tobin: Metabolic Tools for Enhanced Algal Fitness in the Prominent Order Prymnesiales (Haptophyceae).</title>
        <authorList>
            <person name="Hovde B.T."/>
            <person name="Deodato C.R."/>
            <person name="Hunsperger H.M."/>
            <person name="Ryken S.A."/>
            <person name="Yost W."/>
            <person name="Jha R.K."/>
            <person name="Patterson J."/>
            <person name="Monnat R.J. Jr."/>
            <person name="Barlow S.B."/>
            <person name="Starkenburg S.R."/>
            <person name="Cattolico R.A."/>
        </authorList>
    </citation>
    <scope>NUCLEOTIDE SEQUENCE</scope>
    <source>
        <strain evidence="3">CCMP291</strain>
    </source>
</reference>
<evidence type="ECO:0000313" key="2">
    <source>
        <dbReference type="EMBL" id="KOO34797.1"/>
    </source>
</evidence>
<keyword evidence="1" id="KW-0732">Signal</keyword>
<dbReference type="Proteomes" id="UP000037460">
    <property type="component" value="Unassembled WGS sequence"/>
</dbReference>